<keyword evidence="1" id="KW-1133">Transmembrane helix</keyword>
<dbReference type="InterPro" id="IPR040493">
    <property type="entry name" value="DUF5518"/>
</dbReference>
<evidence type="ECO:0000313" key="2">
    <source>
        <dbReference type="EMBL" id="AEG17318.1"/>
    </source>
</evidence>
<feature type="transmembrane region" description="Helical" evidence="1">
    <location>
        <begin position="97"/>
        <end position="120"/>
    </location>
</feature>
<proteinExistence type="predicted"/>
<sequence>MSSLNLYNKKIFLNYKAILFGLIVGAIFFFISNRYNILGPTLIVLGCGFISGYIAGGESRNGIINGFFGSLGYPLMLQSLFFIYYPNLPIPIPVFTLIVNTIIITIVCGLVGAFGGLIGVKIKNPNKIKNNG</sequence>
<dbReference type="Pfam" id="PF17647">
    <property type="entry name" value="DUF5518"/>
    <property type="match status" value="1"/>
</dbReference>
<dbReference type="EMBL" id="CP002772">
    <property type="protein sequence ID" value="AEG17318.1"/>
    <property type="molecule type" value="Genomic_DNA"/>
</dbReference>
<dbReference type="RefSeq" id="WP_013824820.1">
    <property type="nucleotide sequence ID" value="NC_015574.1"/>
</dbReference>
<protein>
    <submittedName>
        <fullName evidence="2">Uncharacterized protein</fullName>
    </submittedName>
</protein>
<dbReference type="Proteomes" id="UP000009231">
    <property type="component" value="Chromosome"/>
</dbReference>
<dbReference type="GeneID" id="10667756"/>
<name>F6D2G1_METPW</name>
<gene>
    <name evidence="2" type="ordered locus">MSWAN_0272</name>
</gene>
<dbReference type="STRING" id="868131.MSWAN_0272"/>
<keyword evidence="1" id="KW-0812">Transmembrane</keyword>
<dbReference type="HOGENOM" id="CLU_1912370_0_0_2"/>
<dbReference type="AlphaFoldDB" id="F6D2G1"/>
<evidence type="ECO:0000313" key="3">
    <source>
        <dbReference type="Proteomes" id="UP000009231"/>
    </source>
</evidence>
<feature type="transmembrane region" description="Helical" evidence="1">
    <location>
        <begin position="12"/>
        <end position="31"/>
    </location>
</feature>
<reference evidence="2 3" key="1">
    <citation type="journal article" date="2014" name="Int. J. Syst. Evol. Microbiol.">
        <title>Methanobacterium paludis sp. nov. and a novel strain of Methanobacterium lacus isolated from northern peatlands.</title>
        <authorList>
            <person name="Cadillo-Quiroz H."/>
            <person name="Brauer S.L."/>
            <person name="Goodson N."/>
            <person name="Yavitt J.B."/>
            <person name="Zinder S.H."/>
        </authorList>
    </citation>
    <scope>NUCLEOTIDE SEQUENCE [LARGE SCALE GENOMIC DNA]</scope>
    <source>
        <strain evidence="3">DSM 25820 / JCM 18151 / SWAN1</strain>
    </source>
</reference>
<evidence type="ECO:0000256" key="1">
    <source>
        <dbReference type="SAM" id="Phobius"/>
    </source>
</evidence>
<feature type="transmembrane region" description="Helical" evidence="1">
    <location>
        <begin position="37"/>
        <end position="56"/>
    </location>
</feature>
<organism evidence="2 3">
    <name type="scientific">Methanobacterium paludis (strain DSM 25820 / JCM 18151 / SWAN1)</name>
    <dbReference type="NCBI Taxonomy" id="868131"/>
    <lineage>
        <taxon>Archaea</taxon>
        <taxon>Methanobacteriati</taxon>
        <taxon>Methanobacteriota</taxon>
        <taxon>Methanomada group</taxon>
        <taxon>Methanobacteria</taxon>
        <taxon>Methanobacteriales</taxon>
        <taxon>Methanobacteriaceae</taxon>
        <taxon>Methanobacterium</taxon>
    </lineage>
</organism>
<keyword evidence="3" id="KW-1185">Reference proteome</keyword>
<accession>F6D2G1</accession>
<dbReference type="KEGG" id="mew:MSWAN_0272"/>
<feature type="transmembrane region" description="Helical" evidence="1">
    <location>
        <begin position="63"/>
        <end position="85"/>
    </location>
</feature>
<keyword evidence="1" id="KW-0472">Membrane</keyword>